<keyword evidence="1" id="KW-1133">Transmembrane helix</keyword>
<sequence length="275" mass="29731">MHPVLAAFPRRPLRILRTGVPSVVGLGLLGVLMLAFVAGIAVWMGPGILHDWEIRQNPVEVPQARITNGKCRSKLVLVSCEADLAYAVDGRRYGRHVSFSFVDVHFGDYTANVVRSADKPELATLDIGLEAMWNRIATAVGGIALFLAIGIGLFRNAGRSASLKKIARSSDQLTPVTVTVTQMTKSWLGKNVSCAYAAAGAKPRKFAERMKKKENPFFLDGRTALAVVPGSSPTPILVDEALTRIDLNDAERHALLAARHGAMPPPAAWPQPQPR</sequence>
<feature type="transmembrane region" description="Helical" evidence="1">
    <location>
        <begin position="20"/>
        <end position="44"/>
    </location>
</feature>
<reference evidence="2 3" key="1">
    <citation type="submission" date="2019-06" db="EMBL/GenBank/DDBJ databases">
        <title>New taxonomy in bacterial strain CC-CFT640, isolated from vineyard.</title>
        <authorList>
            <person name="Lin S.-Y."/>
            <person name="Tsai C.-F."/>
            <person name="Young C.-C."/>
        </authorList>
    </citation>
    <scope>NUCLEOTIDE SEQUENCE [LARGE SCALE GENOMIC DNA]</scope>
    <source>
        <strain evidence="2 3">CC-CFT640</strain>
    </source>
</reference>
<proteinExistence type="predicted"/>
<evidence type="ECO:0000313" key="3">
    <source>
        <dbReference type="Proteomes" id="UP000321638"/>
    </source>
</evidence>
<feature type="transmembrane region" description="Helical" evidence="1">
    <location>
        <begin position="132"/>
        <end position="154"/>
    </location>
</feature>
<accession>A0A5C8PDS6</accession>
<dbReference type="RefSeq" id="WP_147850470.1">
    <property type="nucleotide sequence ID" value="NZ_VDUZ01000040.1"/>
</dbReference>
<dbReference type="AlphaFoldDB" id="A0A5C8PDS6"/>
<comment type="caution">
    <text evidence="2">The sequence shown here is derived from an EMBL/GenBank/DDBJ whole genome shotgun (WGS) entry which is preliminary data.</text>
</comment>
<dbReference type="OrthoDB" id="8478544at2"/>
<keyword evidence="1" id="KW-0812">Transmembrane</keyword>
<protein>
    <submittedName>
        <fullName evidence="2">Uncharacterized protein</fullName>
    </submittedName>
</protein>
<organism evidence="2 3">
    <name type="scientific">Vineibacter terrae</name>
    <dbReference type="NCBI Taxonomy" id="2586908"/>
    <lineage>
        <taxon>Bacteria</taxon>
        <taxon>Pseudomonadati</taxon>
        <taxon>Pseudomonadota</taxon>
        <taxon>Alphaproteobacteria</taxon>
        <taxon>Hyphomicrobiales</taxon>
        <taxon>Vineibacter</taxon>
    </lineage>
</organism>
<dbReference type="Proteomes" id="UP000321638">
    <property type="component" value="Unassembled WGS sequence"/>
</dbReference>
<name>A0A5C8PDS6_9HYPH</name>
<gene>
    <name evidence="2" type="ORF">FHP25_28905</name>
</gene>
<keyword evidence="1" id="KW-0472">Membrane</keyword>
<keyword evidence="3" id="KW-1185">Reference proteome</keyword>
<dbReference type="EMBL" id="VDUZ01000040">
    <property type="protein sequence ID" value="TXL71711.1"/>
    <property type="molecule type" value="Genomic_DNA"/>
</dbReference>
<evidence type="ECO:0000256" key="1">
    <source>
        <dbReference type="SAM" id="Phobius"/>
    </source>
</evidence>
<evidence type="ECO:0000313" key="2">
    <source>
        <dbReference type="EMBL" id="TXL71711.1"/>
    </source>
</evidence>